<dbReference type="AlphaFoldDB" id="A0A0F9DV48"/>
<accession>A0A0F9DV48</accession>
<evidence type="ECO:0000313" key="1">
    <source>
        <dbReference type="EMBL" id="KKL15713.1"/>
    </source>
</evidence>
<proteinExistence type="predicted"/>
<dbReference type="InterPro" id="IPR016181">
    <property type="entry name" value="Acyl_CoA_acyltransferase"/>
</dbReference>
<name>A0A0F9DV48_9ZZZZ</name>
<sequence length="100" mass="11449">MGFAWLSSVASNYAFGNFCLFREVWGRTADIGKTCVGYWFSWPGNDGPLLDVIIGIMPGFNERAHKYIEGLGFTRLGVIPKMFRDLDRNREDAVIYYITR</sequence>
<gene>
    <name evidence="1" type="ORF">LCGC14_2502840</name>
</gene>
<evidence type="ECO:0008006" key="2">
    <source>
        <dbReference type="Google" id="ProtNLM"/>
    </source>
</evidence>
<dbReference type="EMBL" id="LAZR01039960">
    <property type="protein sequence ID" value="KKL15713.1"/>
    <property type="molecule type" value="Genomic_DNA"/>
</dbReference>
<organism evidence="1">
    <name type="scientific">marine sediment metagenome</name>
    <dbReference type="NCBI Taxonomy" id="412755"/>
    <lineage>
        <taxon>unclassified sequences</taxon>
        <taxon>metagenomes</taxon>
        <taxon>ecological metagenomes</taxon>
    </lineage>
</organism>
<dbReference type="SUPFAM" id="SSF55729">
    <property type="entry name" value="Acyl-CoA N-acyltransferases (Nat)"/>
    <property type="match status" value="1"/>
</dbReference>
<reference evidence="1" key="1">
    <citation type="journal article" date="2015" name="Nature">
        <title>Complex archaea that bridge the gap between prokaryotes and eukaryotes.</title>
        <authorList>
            <person name="Spang A."/>
            <person name="Saw J.H."/>
            <person name="Jorgensen S.L."/>
            <person name="Zaremba-Niedzwiedzka K."/>
            <person name="Martijn J."/>
            <person name="Lind A.E."/>
            <person name="van Eijk R."/>
            <person name="Schleper C."/>
            <person name="Guy L."/>
            <person name="Ettema T.J."/>
        </authorList>
    </citation>
    <scope>NUCLEOTIDE SEQUENCE</scope>
</reference>
<protein>
    <recommendedName>
        <fullName evidence="2">N-acetyltransferase domain-containing protein</fullName>
    </recommendedName>
</protein>
<comment type="caution">
    <text evidence="1">The sequence shown here is derived from an EMBL/GenBank/DDBJ whole genome shotgun (WGS) entry which is preliminary data.</text>
</comment>